<dbReference type="PANTHER" id="PTHR35678">
    <property type="entry name" value="PROTEIN STPG4"/>
    <property type="match status" value="1"/>
</dbReference>
<evidence type="ECO:0000313" key="6">
    <source>
        <dbReference type="EnsemblMetazoa" id="G10471.4:cds"/>
    </source>
</evidence>
<dbReference type="AlphaFoldDB" id="A0A8W8HPE8"/>
<evidence type="ECO:0000256" key="5">
    <source>
        <dbReference type="SAM" id="MobiDB-lite"/>
    </source>
</evidence>
<dbReference type="EnsemblMetazoa" id="G10471.4">
    <property type="protein sequence ID" value="G10471.4:cds"/>
    <property type="gene ID" value="G10471"/>
</dbReference>
<accession>A0A8W8HPE8</accession>
<feature type="region of interest" description="Disordered" evidence="5">
    <location>
        <begin position="200"/>
        <end position="249"/>
    </location>
</feature>
<dbReference type="GO" id="GO:0005737">
    <property type="term" value="C:cytoplasm"/>
    <property type="evidence" value="ECO:0007669"/>
    <property type="project" value="UniProtKB-SubCell"/>
</dbReference>
<name>A0A8W8HPE8_MAGGI</name>
<organism evidence="6 7">
    <name type="scientific">Magallana gigas</name>
    <name type="common">Pacific oyster</name>
    <name type="synonym">Crassostrea gigas</name>
    <dbReference type="NCBI Taxonomy" id="29159"/>
    <lineage>
        <taxon>Eukaryota</taxon>
        <taxon>Metazoa</taxon>
        <taxon>Spiralia</taxon>
        <taxon>Lophotrochozoa</taxon>
        <taxon>Mollusca</taxon>
        <taxon>Bivalvia</taxon>
        <taxon>Autobranchia</taxon>
        <taxon>Pteriomorphia</taxon>
        <taxon>Ostreida</taxon>
        <taxon>Ostreoidea</taxon>
        <taxon>Ostreidae</taxon>
        <taxon>Magallana</taxon>
    </lineage>
</organism>
<evidence type="ECO:0000313" key="7">
    <source>
        <dbReference type="Proteomes" id="UP000005408"/>
    </source>
</evidence>
<protein>
    <recommendedName>
        <fullName evidence="8">Protein STPG4</fullName>
    </recommendedName>
</protein>
<evidence type="ECO:0008006" key="8">
    <source>
        <dbReference type="Google" id="ProtNLM"/>
    </source>
</evidence>
<dbReference type="GeneID" id="105342399"/>
<evidence type="ECO:0000256" key="1">
    <source>
        <dbReference type="ARBA" id="ARBA00004123"/>
    </source>
</evidence>
<proteinExistence type="predicted"/>
<dbReference type="Proteomes" id="UP000005408">
    <property type="component" value="Unassembled WGS sequence"/>
</dbReference>
<evidence type="ECO:0000256" key="4">
    <source>
        <dbReference type="ARBA" id="ARBA00023242"/>
    </source>
</evidence>
<evidence type="ECO:0000256" key="2">
    <source>
        <dbReference type="ARBA" id="ARBA00004496"/>
    </source>
</evidence>
<dbReference type="GO" id="GO:0001940">
    <property type="term" value="C:male pronucleus"/>
    <property type="evidence" value="ECO:0007669"/>
    <property type="project" value="TreeGrafter"/>
</dbReference>
<dbReference type="Pfam" id="PF07004">
    <property type="entry name" value="SHIPPO-rpt"/>
    <property type="match status" value="2"/>
</dbReference>
<dbReference type="PANTHER" id="PTHR35678:SF1">
    <property type="entry name" value="PROTEIN STPG4"/>
    <property type="match status" value="1"/>
</dbReference>
<dbReference type="GO" id="GO:0003682">
    <property type="term" value="F:chromatin binding"/>
    <property type="evidence" value="ECO:0007669"/>
    <property type="project" value="TreeGrafter"/>
</dbReference>
<dbReference type="OMA" id="PCHYNVT"/>
<keyword evidence="7" id="KW-1185">Reference proteome</keyword>
<dbReference type="EnsemblMetazoa" id="G10471.2">
    <property type="protein sequence ID" value="G10471.2:cds"/>
    <property type="gene ID" value="G10471"/>
</dbReference>
<dbReference type="InterPro" id="IPR010736">
    <property type="entry name" value="SHIPPO-rpt"/>
</dbReference>
<dbReference type="EnsemblMetazoa" id="G10471.3">
    <property type="protein sequence ID" value="G10471.3:cds"/>
    <property type="gene ID" value="G10471"/>
</dbReference>
<feature type="region of interest" description="Disordered" evidence="5">
    <location>
        <begin position="1"/>
        <end position="48"/>
    </location>
</feature>
<dbReference type="GO" id="GO:0042585">
    <property type="term" value="C:germinal vesicle"/>
    <property type="evidence" value="ECO:0007669"/>
    <property type="project" value="TreeGrafter"/>
</dbReference>
<dbReference type="GO" id="GO:0044727">
    <property type="term" value="P:epigenetic programing of male pronucleus"/>
    <property type="evidence" value="ECO:0007669"/>
    <property type="project" value="TreeGrafter"/>
</dbReference>
<feature type="compositionally biased region" description="Polar residues" evidence="5">
    <location>
        <begin position="223"/>
        <end position="243"/>
    </location>
</feature>
<comment type="subcellular location">
    <subcellularLocation>
        <location evidence="2">Cytoplasm</location>
    </subcellularLocation>
    <subcellularLocation>
        <location evidence="1">Nucleus</location>
    </subcellularLocation>
</comment>
<dbReference type="KEGG" id="crg:105342399"/>
<dbReference type="GO" id="GO:0001939">
    <property type="term" value="C:female pronucleus"/>
    <property type="evidence" value="ECO:0007669"/>
    <property type="project" value="TreeGrafter"/>
</dbReference>
<reference evidence="6" key="1">
    <citation type="submission" date="2022-08" db="UniProtKB">
        <authorList>
            <consortium name="EnsemblMetazoa"/>
        </authorList>
    </citation>
    <scope>IDENTIFICATION</scope>
    <source>
        <strain evidence="6">05x7-T-G4-1.051#20</strain>
    </source>
</reference>
<keyword evidence="3" id="KW-0963">Cytoplasm</keyword>
<evidence type="ECO:0000256" key="3">
    <source>
        <dbReference type="ARBA" id="ARBA00022490"/>
    </source>
</evidence>
<dbReference type="GO" id="GO:0042393">
    <property type="term" value="F:histone binding"/>
    <property type="evidence" value="ECO:0007669"/>
    <property type="project" value="TreeGrafter"/>
</dbReference>
<keyword evidence="4" id="KW-0539">Nucleus</keyword>
<dbReference type="RefSeq" id="XP_034323253.1">
    <property type="nucleotide sequence ID" value="XM_034467362.2"/>
</dbReference>
<sequence>MASRLTHATPLTPVQEKTSRLTTPHMTPPAQAKKTVTRPASTPPEDNQLRHPWLKRKALGDEYETPVTEREGWWRTYIRETPLPGAYESGTFLEDLQRRQNTYRFKSDGRKIDPHPHGKGAILLPGAYEFQPFLDRLEQAPATYNFKATDRSKQNFLVIGHKDKDINVSPGQYDMEKYLTLTTDRQSSKHYMFKSQHKRFPTLPFRPRDGPGPGNYEHRHQRSNTAISSSFKSRTPRFSSSHTKVPGPGMYEKTFQHPIPSTVSNMGRQHGLFFTSAYQT</sequence>